<proteinExistence type="predicted"/>
<dbReference type="RefSeq" id="WP_249973110.1">
    <property type="nucleotide sequence ID" value="NZ_JAMFLZ010000004.1"/>
</dbReference>
<gene>
    <name evidence="1" type="ORF">M3P09_10620</name>
</gene>
<dbReference type="EMBL" id="JAMFLZ010000004">
    <property type="protein sequence ID" value="MCL6295448.1"/>
    <property type="molecule type" value="Genomic_DNA"/>
</dbReference>
<comment type="caution">
    <text evidence="1">The sequence shown here is derived from an EMBL/GenBank/DDBJ whole genome shotgun (WGS) entry which is preliminary data.</text>
</comment>
<reference evidence="1" key="1">
    <citation type="submission" date="2022-05" db="EMBL/GenBank/DDBJ databases">
        <authorList>
            <person name="Park J.-S."/>
        </authorList>
    </citation>
    <scope>NUCLEOTIDE SEQUENCE</scope>
    <source>
        <strain evidence="1">2012CJ34-3</strain>
    </source>
</reference>
<protein>
    <submittedName>
        <fullName evidence="1">Uncharacterized protein</fullName>
    </submittedName>
</protein>
<name>A0ABT0QG70_9FLAO</name>
<evidence type="ECO:0000313" key="2">
    <source>
        <dbReference type="Proteomes" id="UP001165381"/>
    </source>
</evidence>
<keyword evidence="2" id="KW-1185">Reference proteome</keyword>
<organism evidence="1 2">
    <name type="scientific">Jejuia spongiicola</name>
    <dbReference type="NCBI Taxonomy" id="2942207"/>
    <lineage>
        <taxon>Bacteria</taxon>
        <taxon>Pseudomonadati</taxon>
        <taxon>Bacteroidota</taxon>
        <taxon>Flavobacteriia</taxon>
        <taxon>Flavobacteriales</taxon>
        <taxon>Flavobacteriaceae</taxon>
        <taxon>Jejuia</taxon>
    </lineage>
</organism>
<sequence>MSLKKVTNNKNRGSQCIINNIVVCMYDPKEDKPVPDKLDTFSEDVYVLNEKGLNGLACFCYKSNRWKFHTEMMEDYNNTELNIKWWWYYPPVKVSDIDR</sequence>
<evidence type="ECO:0000313" key="1">
    <source>
        <dbReference type="EMBL" id="MCL6295448.1"/>
    </source>
</evidence>
<accession>A0ABT0QG70</accession>
<dbReference type="Proteomes" id="UP001165381">
    <property type="component" value="Unassembled WGS sequence"/>
</dbReference>